<dbReference type="KEGG" id="daur:Daura_47125"/>
<organism evidence="1 2">
    <name type="scientific">Dactylosporangium aurantiacum</name>
    <dbReference type="NCBI Taxonomy" id="35754"/>
    <lineage>
        <taxon>Bacteria</taxon>
        <taxon>Bacillati</taxon>
        <taxon>Actinomycetota</taxon>
        <taxon>Actinomycetes</taxon>
        <taxon>Micromonosporales</taxon>
        <taxon>Micromonosporaceae</taxon>
        <taxon>Dactylosporangium</taxon>
    </lineage>
</organism>
<accession>A0A9Q9MCG7</accession>
<evidence type="ECO:0000313" key="1">
    <source>
        <dbReference type="EMBL" id="UWZ53978.1"/>
    </source>
</evidence>
<dbReference type="GO" id="GO:0016757">
    <property type="term" value="F:glycosyltransferase activity"/>
    <property type="evidence" value="ECO:0007669"/>
    <property type="project" value="UniProtKB-KW"/>
</dbReference>
<gene>
    <name evidence="1" type="ORF">Daura_47125</name>
</gene>
<evidence type="ECO:0000313" key="2">
    <source>
        <dbReference type="Proteomes" id="UP001058003"/>
    </source>
</evidence>
<dbReference type="EC" id="2.4.-.-" evidence="1"/>
<sequence length="375" mass="39066">MTTSLGLLSTYPPTQCGVGAFAAALSAALSAAAGVDAVGVVRVVDSPTFTDRPEVVAHLRAGAAGSAEVAASALDRHGVVIVNHEFGIFDGTDGDGVLDVLHRLRSPMITVLHAVPRTPAPHRRWILETVASLAAAVVVTTEPARTRLLGTYAVDPAKVHVIPRGALAQPAIRTVSASGDPMVLTWGLLRPGMGVEWAIAGMREVRNLSPRPRYVISGQTHPKVLAEEGETYRLGLYQKVRAFGVADLVRFERSYAEPAALARLVGRADVVLLPYDTTDQVASGVLHEAVAAGKPVIATPFPHAADLLGTGAGLLVPHRAAAAVGAALKRLLTDADLVAGMRAEALRRTAGTTWDAVAARYVALAASLQDASSRA</sequence>
<dbReference type="PANTHER" id="PTHR12526:SF572">
    <property type="entry name" value="BLL5144 PROTEIN"/>
    <property type="match status" value="1"/>
</dbReference>
<dbReference type="Gene3D" id="3.40.50.2000">
    <property type="entry name" value="Glycogen Phosphorylase B"/>
    <property type="match status" value="2"/>
</dbReference>
<dbReference type="Proteomes" id="UP001058003">
    <property type="component" value="Chromosome"/>
</dbReference>
<keyword evidence="2" id="KW-1185">Reference proteome</keyword>
<keyword evidence="1" id="KW-0808">Transferase</keyword>
<dbReference type="OrthoDB" id="9765330at2"/>
<name>A0A9Q9MCG7_9ACTN</name>
<protein>
    <submittedName>
        <fullName evidence="1">Glycosyltransferase</fullName>
        <ecNumber evidence="1">2.4.-.-</ecNumber>
    </submittedName>
</protein>
<dbReference type="Pfam" id="PF13692">
    <property type="entry name" value="Glyco_trans_1_4"/>
    <property type="match status" value="1"/>
</dbReference>
<keyword evidence="1" id="KW-0328">Glycosyltransferase</keyword>
<reference evidence="1" key="1">
    <citation type="submission" date="2021-04" db="EMBL/GenBank/DDBJ databases">
        <title>Dactylosporangium aurantiacum NRRL B-8018 full assembly.</title>
        <authorList>
            <person name="Hartkoorn R.C."/>
            <person name="Beaudoing E."/>
            <person name="Hot D."/>
        </authorList>
    </citation>
    <scope>NUCLEOTIDE SEQUENCE</scope>
    <source>
        <strain evidence="1">NRRL B-8018</strain>
    </source>
</reference>
<dbReference type="RefSeq" id="WP_052386238.1">
    <property type="nucleotide sequence ID" value="NZ_CP073767.1"/>
</dbReference>
<dbReference type="SUPFAM" id="SSF53756">
    <property type="entry name" value="UDP-Glycosyltransferase/glycogen phosphorylase"/>
    <property type="match status" value="1"/>
</dbReference>
<dbReference type="EMBL" id="CP073767">
    <property type="protein sequence ID" value="UWZ53978.1"/>
    <property type="molecule type" value="Genomic_DNA"/>
</dbReference>
<dbReference type="PANTHER" id="PTHR12526">
    <property type="entry name" value="GLYCOSYLTRANSFERASE"/>
    <property type="match status" value="1"/>
</dbReference>
<dbReference type="AlphaFoldDB" id="A0A9Q9MCG7"/>
<proteinExistence type="predicted"/>